<dbReference type="PANTHER" id="PTHR33384:SF52">
    <property type="entry name" value="DUF3741 DOMAIN-CONTAINING PROTEIN"/>
    <property type="match status" value="1"/>
</dbReference>
<evidence type="ECO:0000256" key="2">
    <source>
        <dbReference type="SAM" id="Phobius"/>
    </source>
</evidence>
<keyword evidence="2" id="KW-0472">Membrane</keyword>
<dbReference type="Proteomes" id="UP000824120">
    <property type="component" value="Chromosome 3"/>
</dbReference>
<gene>
    <name evidence="3" type="ORF">H5410_014185</name>
</gene>
<name>A0A9J5ZQ85_SOLCO</name>
<keyword evidence="2" id="KW-0812">Transmembrane</keyword>
<proteinExistence type="predicted"/>
<keyword evidence="2" id="KW-1133">Transmembrane helix</keyword>
<dbReference type="AlphaFoldDB" id="A0A9J5ZQ85"/>
<organism evidence="3 4">
    <name type="scientific">Solanum commersonii</name>
    <name type="common">Commerson's wild potato</name>
    <name type="synonym">Commerson's nightshade</name>
    <dbReference type="NCBI Taxonomy" id="4109"/>
    <lineage>
        <taxon>Eukaryota</taxon>
        <taxon>Viridiplantae</taxon>
        <taxon>Streptophyta</taxon>
        <taxon>Embryophyta</taxon>
        <taxon>Tracheophyta</taxon>
        <taxon>Spermatophyta</taxon>
        <taxon>Magnoliopsida</taxon>
        <taxon>eudicotyledons</taxon>
        <taxon>Gunneridae</taxon>
        <taxon>Pentapetalae</taxon>
        <taxon>asterids</taxon>
        <taxon>lamiids</taxon>
        <taxon>Solanales</taxon>
        <taxon>Solanaceae</taxon>
        <taxon>Solanoideae</taxon>
        <taxon>Solaneae</taxon>
        <taxon>Solanum</taxon>
    </lineage>
</organism>
<keyword evidence="4" id="KW-1185">Reference proteome</keyword>
<reference evidence="3 4" key="1">
    <citation type="submission" date="2020-09" db="EMBL/GenBank/DDBJ databases">
        <title>De no assembly of potato wild relative species, Solanum commersonii.</title>
        <authorList>
            <person name="Cho K."/>
        </authorList>
    </citation>
    <scope>NUCLEOTIDE SEQUENCE [LARGE SCALE GENOMIC DNA]</scope>
    <source>
        <strain evidence="3">LZ3.2</strain>
        <tissue evidence="3">Leaf</tissue>
    </source>
</reference>
<protein>
    <submittedName>
        <fullName evidence="3">Uncharacterized protein</fullName>
    </submittedName>
</protein>
<evidence type="ECO:0000313" key="3">
    <source>
        <dbReference type="EMBL" id="KAG5614361.1"/>
    </source>
</evidence>
<evidence type="ECO:0000313" key="4">
    <source>
        <dbReference type="Proteomes" id="UP000824120"/>
    </source>
</evidence>
<sequence length="167" mass="18994">MYLYNRKYRSMFAYCQYENILIVGRVCRIPSYIMRSYTLRRFQFSFMMLNSYVSVVYGMSLMERSQLTHDFSSSMKDGVAARQYASDLSSSPPFFSGSPPCRVMNPLIHDAQFSNQKQHRLSSSPSPSTSPSSSCKGRCARARLGKPHSPNRVEGFDCLNSRMAAMA</sequence>
<feature type="compositionally biased region" description="Low complexity" evidence="1">
    <location>
        <begin position="122"/>
        <end position="134"/>
    </location>
</feature>
<accession>A0A9J5ZQ85</accession>
<dbReference type="OrthoDB" id="1288498at2759"/>
<feature type="transmembrane region" description="Helical" evidence="2">
    <location>
        <begin position="44"/>
        <end position="62"/>
    </location>
</feature>
<dbReference type="EMBL" id="JACXVP010000003">
    <property type="protein sequence ID" value="KAG5614361.1"/>
    <property type="molecule type" value="Genomic_DNA"/>
</dbReference>
<dbReference type="PANTHER" id="PTHR33384">
    <property type="entry name" value="EXPRESSED PROTEIN"/>
    <property type="match status" value="1"/>
</dbReference>
<evidence type="ECO:0000256" key="1">
    <source>
        <dbReference type="SAM" id="MobiDB-lite"/>
    </source>
</evidence>
<comment type="caution">
    <text evidence="3">The sequence shown here is derived from an EMBL/GenBank/DDBJ whole genome shotgun (WGS) entry which is preliminary data.</text>
</comment>
<feature type="region of interest" description="Disordered" evidence="1">
    <location>
        <begin position="114"/>
        <end position="155"/>
    </location>
</feature>